<dbReference type="EMBL" id="CP017708">
    <property type="protein sequence ID" value="WAN69955.1"/>
    <property type="molecule type" value="Genomic_DNA"/>
</dbReference>
<sequence>MLKAYVESKQLSQFRQPVSEIPLTGTPELAQGNASHTTGATRGEFNSPTGSAPMKTP</sequence>
<dbReference type="AlphaFoldDB" id="A0A9Q9SUM9"/>
<name>A0A9Q9SUM9_MOOP1</name>
<reference evidence="2" key="1">
    <citation type="journal article" date="2017" name="Proc. Natl. Acad. Sci. U.S.A.">
        <title>Comparative genomics uncovers the prolific and distinctive metabolic potential of the cyanobacterial genus Moorea.</title>
        <authorList>
            <person name="Leao T."/>
            <person name="Castelao G."/>
            <person name="Korobeynikov A."/>
            <person name="Monroe E.A."/>
            <person name="Podell S."/>
            <person name="Glukhov E."/>
            <person name="Allen E.E."/>
            <person name="Gerwick W.H."/>
            <person name="Gerwick L."/>
        </authorList>
    </citation>
    <scope>NUCLEOTIDE SEQUENCE</scope>
    <source>
        <strain evidence="2">JHB</strain>
    </source>
</reference>
<gene>
    <name evidence="2" type="ORF">BJP36_38415</name>
</gene>
<dbReference type="Proteomes" id="UP000176944">
    <property type="component" value="Chromosome"/>
</dbReference>
<accession>A0A9Q9SUM9</accession>
<organism evidence="2">
    <name type="scientific">Moorena producens (strain JHB)</name>
    <dbReference type="NCBI Taxonomy" id="1454205"/>
    <lineage>
        <taxon>Bacteria</taxon>
        <taxon>Bacillati</taxon>
        <taxon>Cyanobacteriota</taxon>
        <taxon>Cyanophyceae</taxon>
        <taxon>Coleofasciculales</taxon>
        <taxon>Coleofasciculaceae</taxon>
        <taxon>Moorena</taxon>
    </lineage>
</organism>
<proteinExistence type="predicted"/>
<protein>
    <submittedName>
        <fullName evidence="2">Uncharacterized protein</fullName>
    </submittedName>
</protein>
<evidence type="ECO:0000256" key="1">
    <source>
        <dbReference type="SAM" id="MobiDB-lite"/>
    </source>
</evidence>
<feature type="region of interest" description="Disordered" evidence="1">
    <location>
        <begin position="1"/>
        <end position="57"/>
    </location>
</feature>
<evidence type="ECO:0000313" key="2">
    <source>
        <dbReference type="EMBL" id="WAN69955.1"/>
    </source>
</evidence>
<feature type="compositionally biased region" description="Polar residues" evidence="1">
    <location>
        <begin position="32"/>
        <end position="50"/>
    </location>
</feature>
<reference evidence="2" key="2">
    <citation type="submission" date="2022-10" db="EMBL/GenBank/DDBJ databases">
        <authorList>
            <person name="Ngo T.-E."/>
        </authorList>
    </citation>
    <scope>NUCLEOTIDE SEQUENCE</scope>
    <source>
        <strain evidence="2">JHB</strain>
    </source>
</reference>